<dbReference type="CDD" id="cd00024">
    <property type="entry name" value="CD_CSD"/>
    <property type="match status" value="1"/>
</dbReference>
<dbReference type="Proteomes" id="UP000054423">
    <property type="component" value="Unassembled WGS sequence"/>
</dbReference>
<dbReference type="OrthoDB" id="167344at2759"/>
<evidence type="ECO:0000259" key="1">
    <source>
        <dbReference type="PROSITE" id="PS50013"/>
    </source>
</evidence>
<accession>W2JXR8</accession>
<reference evidence="2" key="1">
    <citation type="submission" date="2013-11" db="EMBL/GenBank/DDBJ databases">
        <title>The Genome Sequence of Phytophthora parasitica CHvinca01.</title>
        <authorList>
            <consortium name="The Broad Institute Genomics Platform"/>
            <person name="Russ C."/>
            <person name="Tyler B."/>
            <person name="Panabieres F."/>
            <person name="Shan W."/>
            <person name="Tripathy S."/>
            <person name="Grunwald N."/>
            <person name="Machado M."/>
            <person name="Johnson C.S."/>
            <person name="Arredondo F."/>
            <person name="Hong C."/>
            <person name="Coffey M."/>
            <person name="Young S.K."/>
            <person name="Zeng Q."/>
            <person name="Gargeya S."/>
            <person name="Fitzgerald M."/>
            <person name="Abouelleil A."/>
            <person name="Alvarado L."/>
            <person name="Chapman S.B."/>
            <person name="Gainer-Dewar J."/>
            <person name="Goldberg J."/>
            <person name="Griggs A."/>
            <person name="Gujja S."/>
            <person name="Hansen M."/>
            <person name="Howarth C."/>
            <person name="Imamovic A."/>
            <person name="Ireland A."/>
            <person name="Larimer J."/>
            <person name="McCowan C."/>
            <person name="Murphy C."/>
            <person name="Pearson M."/>
            <person name="Poon T.W."/>
            <person name="Priest M."/>
            <person name="Roberts A."/>
            <person name="Saif S."/>
            <person name="Shea T."/>
            <person name="Sykes S."/>
            <person name="Wortman J."/>
            <person name="Nusbaum C."/>
            <person name="Birren B."/>
        </authorList>
    </citation>
    <scope>NUCLEOTIDE SEQUENCE [LARGE SCALE GENOMIC DNA]</scope>
    <source>
        <strain evidence="2">CHvinca01</strain>
    </source>
</reference>
<dbReference type="Gene3D" id="2.40.50.40">
    <property type="match status" value="1"/>
</dbReference>
<dbReference type="AlphaFoldDB" id="W2JXR8"/>
<feature type="domain" description="Chromo" evidence="1">
    <location>
        <begin position="168"/>
        <end position="221"/>
    </location>
</feature>
<evidence type="ECO:0000313" key="2">
    <source>
        <dbReference type="EMBL" id="ETL77726.1"/>
    </source>
</evidence>
<dbReference type="InterPro" id="IPR000953">
    <property type="entry name" value="Chromo/chromo_shadow_dom"/>
</dbReference>
<dbReference type="EMBL" id="KI683460">
    <property type="protein sequence ID" value="ETL77726.1"/>
    <property type="molecule type" value="Genomic_DNA"/>
</dbReference>
<dbReference type="SUPFAM" id="SSF54160">
    <property type="entry name" value="Chromo domain-like"/>
    <property type="match status" value="1"/>
</dbReference>
<name>W2JXR8_PHYNI</name>
<gene>
    <name evidence="2" type="ORF">L917_21350</name>
</gene>
<protein>
    <recommendedName>
        <fullName evidence="1">Chromo domain-containing protein</fullName>
    </recommendedName>
</protein>
<dbReference type="SMART" id="SM00298">
    <property type="entry name" value="CHROMO"/>
    <property type="match status" value="1"/>
</dbReference>
<dbReference type="InterPro" id="IPR016197">
    <property type="entry name" value="Chromo-like_dom_sf"/>
</dbReference>
<dbReference type="OMA" id="WQGFEES"/>
<organism evidence="2">
    <name type="scientific">Phytophthora nicotianae</name>
    <name type="common">Potato buckeye rot agent</name>
    <name type="synonym">Phytophthora parasitica</name>
    <dbReference type="NCBI Taxonomy" id="4792"/>
    <lineage>
        <taxon>Eukaryota</taxon>
        <taxon>Sar</taxon>
        <taxon>Stramenopiles</taxon>
        <taxon>Oomycota</taxon>
        <taxon>Peronosporomycetes</taxon>
        <taxon>Peronosporales</taxon>
        <taxon>Peronosporaceae</taxon>
        <taxon>Phytophthora</taxon>
    </lineage>
</organism>
<dbReference type="PROSITE" id="PS50013">
    <property type="entry name" value="CHROMO_2"/>
    <property type="match status" value="1"/>
</dbReference>
<dbReference type="VEuPathDB" id="FungiDB:PPTG_18931"/>
<sequence length="234" mass="26540">MAVPSLGGRAPVEMFTGLPCPSPLEAIFVDTDQGPKNIPVVKSSATCEQQLLELKESVQEMHRQMKDQRAKQTLLNQKQRRGEQLVNFSVGDYVLKSRVDEKVGNKLLVTWIGPFVITRADSHSFRVRNLISGKESDVHASRLKFYADKSLNVNEELLEHVASQGIVLKVDGIRDHRWNDRIKDYELLMHWHGLGAIEDSWEPMKSVRKDVRLMVENYAKQTSDNDFTAAVVSV</sequence>
<proteinExistence type="predicted"/>